<sequence length="307" mass="34351">MVKLVLLHKAESIYEDELDTSYDFPRRYLNAMKEGVGDWVVYYEPVKAGPRGYFAVAKIVDVIPKPGAEGRYLALIEPGSYLPFDRNVPRLLNGQPLETALKSCSGAPLSGGAVQLAVRRLPEGDFARIVNLGLPHDLEQIEATRYNKQPVGLQEEALVFQRPVTERLTRRKYREVAFSRKVREAYGYRCAISGLQLRNGGGRPEVQAAHIRPVERDGSDSIRNGLALSGTLHWMFDRGLISVAEDSETILVSRNKVPGDVINRLIRPGGKLLKPADPHNHPHPENLRWHRENVFGQIITGVPPLWG</sequence>
<comment type="caution">
    <text evidence="2">The sequence shown here is derived from an EMBL/GenBank/DDBJ whole genome shotgun (WGS) entry which is preliminary data.</text>
</comment>
<keyword evidence="2" id="KW-0540">Nuclease</keyword>
<feature type="domain" description="HNH nuclease" evidence="1">
    <location>
        <begin position="190"/>
        <end position="243"/>
    </location>
</feature>
<accession>A0ABV7RXT2</accession>
<dbReference type="EMBL" id="JBHRXE010000020">
    <property type="protein sequence ID" value="MFC3569683.1"/>
    <property type="molecule type" value="Genomic_DNA"/>
</dbReference>
<reference evidence="3" key="1">
    <citation type="journal article" date="2019" name="Int. J. Syst. Evol. Microbiol.">
        <title>The Global Catalogue of Microorganisms (GCM) 10K type strain sequencing project: providing services to taxonomists for standard genome sequencing and annotation.</title>
        <authorList>
            <consortium name="The Broad Institute Genomics Platform"/>
            <consortium name="The Broad Institute Genome Sequencing Center for Infectious Disease"/>
            <person name="Wu L."/>
            <person name="Ma J."/>
        </authorList>
    </citation>
    <scope>NUCLEOTIDE SEQUENCE [LARGE SCALE GENOMIC DNA]</scope>
    <source>
        <strain evidence="3">VKM B-3226</strain>
    </source>
</reference>
<dbReference type="Pfam" id="PF13391">
    <property type="entry name" value="HNH_2"/>
    <property type="match status" value="1"/>
</dbReference>
<gene>
    <name evidence="2" type="ORF">ACFOMP_09490</name>
</gene>
<evidence type="ECO:0000259" key="1">
    <source>
        <dbReference type="Pfam" id="PF13391"/>
    </source>
</evidence>
<keyword evidence="2" id="KW-0378">Hydrolase</keyword>
<proteinExistence type="predicted"/>
<dbReference type="InterPro" id="IPR003615">
    <property type="entry name" value="HNH_nuc"/>
</dbReference>
<evidence type="ECO:0000313" key="2">
    <source>
        <dbReference type="EMBL" id="MFC3569683.1"/>
    </source>
</evidence>
<keyword evidence="3" id="KW-1185">Reference proteome</keyword>
<dbReference type="GO" id="GO:0004519">
    <property type="term" value="F:endonuclease activity"/>
    <property type="evidence" value="ECO:0007669"/>
    <property type="project" value="UniProtKB-KW"/>
</dbReference>
<evidence type="ECO:0000313" key="3">
    <source>
        <dbReference type="Proteomes" id="UP001595596"/>
    </source>
</evidence>
<dbReference type="RefSeq" id="WP_379029845.1">
    <property type="nucleotide sequence ID" value="NZ_JBHRXE010000020.1"/>
</dbReference>
<keyword evidence="2" id="KW-0255">Endonuclease</keyword>
<organism evidence="2 3">
    <name type="scientific">Paracoccus simplex</name>
    <dbReference type="NCBI Taxonomy" id="2086346"/>
    <lineage>
        <taxon>Bacteria</taxon>
        <taxon>Pseudomonadati</taxon>
        <taxon>Pseudomonadota</taxon>
        <taxon>Alphaproteobacteria</taxon>
        <taxon>Rhodobacterales</taxon>
        <taxon>Paracoccaceae</taxon>
        <taxon>Paracoccus</taxon>
    </lineage>
</organism>
<dbReference type="Proteomes" id="UP001595596">
    <property type="component" value="Unassembled WGS sequence"/>
</dbReference>
<name>A0ABV7RXT2_9RHOB</name>
<protein>
    <submittedName>
        <fullName evidence="2">HNH endonuclease</fullName>
    </submittedName>
</protein>